<dbReference type="Proteomes" id="UP000053558">
    <property type="component" value="Unassembled WGS sequence"/>
</dbReference>
<feature type="region of interest" description="Disordered" evidence="1">
    <location>
        <begin position="1"/>
        <end position="53"/>
    </location>
</feature>
<accession>A0A5M3MRV8</accession>
<feature type="compositionally biased region" description="Basic and acidic residues" evidence="1">
    <location>
        <begin position="379"/>
        <end position="389"/>
    </location>
</feature>
<evidence type="ECO:0000256" key="1">
    <source>
        <dbReference type="SAM" id="MobiDB-lite"/>
    </source>
</evidence>
<keyword evidence="3" id="KW-1185">Reference proteome</keyword>
<evidence type="ECO:0000313" key="2">
    <source>
        <dbReference type="EMBL" id="EIW81889.1"/>
    </source>
</evidence>
<protein>
    <submittedName>
        <fullName evidence="2">Uncharacterized protein</fullName>
    </submittedName>
</protein>
<dbReference type="OMA" id="FLANCEY"/>
<dbReference type="GeneID" id="19203072"/>
<dbReference type="EMBL" id="JH711577">
    <property type="protein sequence ID" value="EIW81889.1"/>
    <property type="molecule type" value="Genomic_DNA"/>
</dbReference>
<name>A0A5M3MRV8_CONPW</name>
<feature type="compositionally biased region" description="Polar residues" evidence="1">
    <location>
        <begin position="249"/>
        <end position="260"/>
    </location>
</feature>
<feature type="compositionally biased region" description="Low complexity" evidence="1">
    <location>
        <begin position="261"/>
        <end position="288"/>
    </location>
</feature>
<sequence>MSFESDHTSPSLTRLPSSDLSSPEPDDTSASARAGSPLQAMDTEPVNTNAPAAEGEPSIVDVYVARLHSGLYDDIAKQLGSLPHGLALSEATLGKNVVKEPGPNGSTVYRRPDGAECELVLVGELQSAAQGTKFSARGNHYISSIANPKPIVDTSVVKSILVLGKPRHCIGRMAVVYNNQLASLQEVVDSDFGQLEEKASQNITIKEPYTSSDGDPETPPDLIIVHTGKMYVAPKASSTPSKRRKITKQDLSTNEKSIIESTSTAGTTTAASTSSAPATGATSPASSSVPPVPEIKTFYDPRVLPDYGGSLFQHQAARLRQLDIRNVENNPIHPSAWYSELREGTLVLVSATAHCYNYSDGGKERRIYQLEAQTIRVIDRSDEPIEPRSRWGSTDNTPSTSTDPLASIAVTKRRRDEDAQA</sequence>
<feature type="compositionally biased region" description="Low complexity" evidence="1">
    <location>
        <begin position="393"/>
        <end position="404"/>
    </location>
</feature>
<comment type="caution">
    <text evidence="2">The sequence shown here is derived from an EMBL/GenBank/DDBJ whole genome shotgun (WGS) entry which is preliminary data.</text>
</comment>
<organism evidence="2 3">
    <name type="scientific">Coniophora puteana (strain RWD-64-598)</name>
    <name type="common">Brown rot fungus</name>
    <dbReference type="NCBI Taxonomy" id="741705"/>
    <lineage>
        <taxon>Eukaryota</taxon>
        <taxon>Fungi</taxon>
        <taxon>Dikarya</taxon>
        <taxon>Basidiomycota</taxon>
        <taxon>Agaricomycotina</taxon>
        <taxon>Agaricomycetes</taxon>
        <taxon>Agaricomycetidae</taxon>
        <taxon>Boletales</taxon>
        <taxon>Coniophorineae</taxon>
        <taxon>Coniophoraceae</taxon>
        <taxon>Coniophora</taxon>
    </lineage>
</organism>
<dbReference type="KEGG" id="cput:CONPUDRAFT_152789"/>
<evidence type="ECO:0000313" key="3">
    <source>
        <dbReference type="Proteomes" id="UP000053558"/>
    </source>
</evidence>
<feature type="region of interest" description="Disordered" evidence="1">
    <location>
        <begin position="379"/>
        <end position="421"/>
    </location>
</feature>
<dbReference type="RefSeq" id="XP_007767751.1">
    <property type="nucleotide sequence ID" value="XM_007769561.1"/>
</dbReference>
<proteinExistence type="predicted"/>
<dbReference type="AlphaFoldDB" id="A0A5M3MRV8"/>
<feature type="region of interest" description="Disordered" evidence="1">
    <location>
        <begin position="234"/>
        <end position="293"/>
    </location>
</feature>
<reference evidence="3" key="1">
    <citation type="journal article" date="2012" name="Science">
        <title>The Paleozoic origin of enzymatic lignin decomposition reconstructed from 31 fungal genomes.</title>
        <authorList>
            <person name="Floudas D."/>
            <person name="Binder M."/>
            <person name="Riley R."/>
            <person name="Barry K."/>
            <person name="Blanchette R.A."/>
            <person name="Henrissat B."/>
            <person name="Martinez A.T."/>
            <person name="Otillar R."/>
            <person name="Spatafora J.W."/>
            <person name="Yadav J.S."/>
            <person name="Aerts A."/>
            <person name="Benoit I."/>
            <person name="Boyd A."/>
            <person name="Carlson A."/>
            <person name="Copeland A."/>
            <person name="Coutinho P.M."/>
            <person name="de Vries R.P."/>
            <person name="Ferreira P."/>
            <person name="Findley K."/>
            <person name="Foster B."/>
            <person name="Gaskell J."/>
            <person name="Glotzer D."/>
            <person name="Gorecki P."/>
            <person name="Heitman J."/>
            <person name="Hesse C."/>
            <person name="Hori C."/>
            <person name="Igarashi K."/>
            <person name="Jurgens J.A."/>
            <person name="Kallen N."/>
            <person name="Kersten P."/>
            <person name="Kohler A."/>
            <person name="Kuees U."/>
            <person name="Kumar T.K.A."/>
            <person name="Kuo A."/>
            <person name="LaButti K."/>
            <person name="Larrondo L.F."/>
            <person name="Lindquist E."/>
            <person name="Ling A."/>
            <person name="Lombard V."/>
            <person name="Lucas S."/>
            <person name="Lundell T."/>
            <person name="Martin R."/>
            <person name="McLaughlin D.J."/>
            <person name="Morgenstern I."/>
            <person name="Morin E."/>
            <person name="Murat C."/>
            <person name="Nagy L.G."/>
            <person name="Nolan M."/>
            <person name="Ohm R.A."/>
            <person name="Patyshakuliyeva A."/>
            <person name="Rokas A."/>
            <person name="Ruiz-Duenas F.J."/>
            <person name="Sabat G."/>
            <person name="Salamov A."/>
            <person name="Samejima M."/>
            <person name="Schmutz J."/>
            <person name="Slot J.C."/>
            <person name="St John F."/>
            <person name="Stenlid J."/>
            <person name="Sun H."/>
            <person name="Sun S."/>
            <person name="Syed K."/>
            <person name="Tsang A."/>
            <person name="Wiebenga A."/>
            <person name="Young D."/>
            <person name="Pisabarro A."/>
            <person name="Eastwood D.C."/>
            <person name="Martin F."/>
            <person name="Cullen D."/>
            <person name="Grigoriev I.V."/>
            <person name="Hibbett D.S."/>
        </authorList>
    </citation>
    <scope>NUCLEOTIDE SEQUENCE [LARGE SCALE GENOMIC DNA]</scope>
    <source>
        <strain evidence="3">RWD-64-598 SS2</strain>
    </source>
</reference>
<dbReference type="OrthoDB" id="3060725at2759"/>
<gene>
    <name evidence="2" type="ORF">CONPUDRAFT_152789</name>
</gene>